<keyword evidence="2" id="KW-1185">Reference proteome</keyword>
<accession>A0AAP6MLX4</accession>
<evidence type="ECO:0000313" key="2">
    <source>
        <dbReference type="Proteomes" id="UP001302316"/>
    </source>
</evidence>
<dbReference type="Gene3D" id="1.20.1260.10">
    <property type="match status" value="1"/>
</dbReference>
<dbReference type="Proteomes" id="UP001302316">
    <property type="component" value="Unassembled WGS sequence"/>
</dbReference>
<dbReference type="InterPro" id="IPR012347">
    <property type="entry name" value="Ferritin-like"/>
</dbReference>
<reference evidence="1 2" key="1">
    <citation type="submission" date="2023-12" db="EMBL/GenBank/DDBJ databases">
        <title>Whole-genome sequencing of halo(alkali)philic microorganisms from hypersaline lakes.</title>
        <authorList>
            <person name="Sorokin D.Y."/>
            <person name="Merkel A.Y."/>
            <person name="Messina E."/>
            <person name="Yakimov M."/>
        </authorList>
    </citation>
    <scope>NUCLEOTIDE SEQUENCE [LARGE SCALE GENOMIC DNA]</scope>
    <source>
        <strain evidence="1 2">AB-CW1</strain>
    </source>
</reference>
<dbReference type="GO" id="GO:0045301">
    <property type="term" value="F:tRNA 2-(methylsulfanyl)-N(6)-isopentenyladenosine(37) hydroxylase activity"/>
    <property type="evidence" value="ECO:0007669"/>
    <property type="project" value="InterPro"/>
</dbReference>
<evidence type="ECO:0000313" key="1">
    <source>
        <dbReference type="EMBL" id="MEA5444551.1"/>
    </source>
</evidence>
<protein>
    <submittedName>
        <fullName evidence="1">tRNA isopentenyl-2-thiomethyl-A-37 hydroxylase MiaE</fullName>
    </submittedName>
</protein>
<dbReference type="RefSeq" id="WP_346049865.1">
    <property type="nucleotide sequence ID" value="NZ_JAYGII010000002.1"/>
</dbReference>
<dbReference type="InterPro" id="IPR009078">
    <property type="entry name" value="Ferritin-like_SF"/>
</dbReference>
<gene>
    <name evidence="1" type="primary">miaE</name>
    <name evidence="1" type="ORF">VCB98_01785</name>
</gene>
<proteinExistence type="predicted"/>
<dbReference type="SUPFAM" id="SSF47240">
    <property type="entry name" value="Ferritin-like"/>
    <property type="match status" value="1"/>
</dbReference>
<sequence length="216" mass="25037">MAREVDPSLTEGIREFLPCPTPDAWVAEALKQEETLLIDHAHCERKAAATAMKLMHDHAEWDELQDKMSRLAREELRHFEQVLAIIRRRGYRYRRIAPSRYAAGLREGVRAGAREKLVDLLVCGAFIEARSCERFERLAPELDEEIGGFYYRLLRSEARHFRDYLHLAEQFNQAPVDDRVVAFAELEAQLITRPDSQFRFHSGPPRPVQDCRPALP</sequence>
<dbReference type="Pfam" id="PF06175">
    <property type="entry name" value="MiaE"/>
    <property type="match status" value="1"/>
</dbReference>
<name>A0AAP6MLX4_9GAMM</name>
<dbReference type="AlphaFoldDB" id="A0AAP6MLX4"/>
<dbReference type="InterPro" id="IPR010386">
    <property type="entry name" value="tRNA-Hydrxlase_MiaE"/>
</dbReference>
<dbReference type="EMBL" id="JAYGII010000002">
    <property type="protein sequence ID" value="MEA5444551.1"/>
    <property type="molecule type" value="Genomic_DNA"/>
</dbReference>
<dbReference type="PANTHER" id="PTHR42637:SF1">
    <property type="entry name" value="TRNA 2-(METHYLSULFANYL)-N(6)-ISOPENTENYLADENOSINE(37) HYDROXYLASE"/>
    <property type="match status" value="1"/>
</dbReference>
<dbReference type="PIRSF" id="PIRSF020736">
    <property type="entry name" value="MiaE"/>
    <property type="match status" value="1"/>
</dbReference>
<dbReference type="GO" id="GO:0006400">
    <property type="term" value="P:tRNA modification"/>
    <property type="evidence" value="ECO:0007669"/>
    <property type="project" value="InterPro"/>
</dbReference>
<comment type="caution">
    <text evidence="1">The sequence shown here is derived from an EMBL/GenBank/DDBJ whole genome shotgun (WGS) entry which is preliminary data.</text>
</comment>
<dbReference type="PANTHER" id="PTHR42637">
    <property type="entry name" value="TRNA-(MS[2]IO[6]A)-HYDROXYLASE"/>
    <property type="match status" value="1"/>
</dbReference>
<dbReference type="CDD" id="cd07910">
    <property type="entry name" value="MiaE"/>
    <property type="match status" value="1"/>
</dbReference>
<organism evidence="1 2">
    <name type="scientific">Natronospira elongata</name>
    <dbReference type="NCBI Taxonomy" id="3110268"/>
    <lineage>
        <taxon>Bacteria</taxon>
        <taxon>Pseudomonadati</taxon>
        <taxon>Pseudomonadota</taxon>
        <taxon>Gammaproteobacteria</taxon>
        <taxon>Natronospirales</taxon>
        <taxon>Natronospiraceae</taxon>
        <taxon>Natronospira</taxon>
    </lineage>
</organism>